<evidence type="ECO:0000256" key="1">
    <source>
        <dbReference type="ARBA" id="ARBA00004305"/>
    </source>
</evidence>
<organism evidence="8 9">
    <name type="scientific">Fragilariopsis cylindrus CCMP1102</name>
    <dbReference type="NCBI Taxonomy" id="635003"/>
    <lineage>
        <taxon>Eukaryota</taxon>
        <taxon>Sar</taxon>
        <taxon>Stramenopiles</taxon>
        <taxon>Ochrophyta</taxon>
        <taxon>Bacillariophyta</taxon>
        <taxon>Bacillariophyceae</taxon>
        <taxon>Bacillariophycidae</taxon>
        <taxon>Bacillariales</taxon>
        <taxon>Bacillariaceae</taxon>
        <taxon>Fragilariopsis</taxon>
    </lineage>
</organism>
<dbReference type="CDD" id="cd20270">
    <property type="entry name" value="Complex1_LYR_SDHAF3_LYRM10"/>
    <property type="match status" value="1"/>
</dbReference>
<dbReference type="InterPro" id="IPR008381">
    <property type="entry name" value="SDHAF3/Sdh7"/>
</dbReference>
<evidence type="ECO:0000256" key="6">
    <source>
        <dbReference type="RuleBase" id="RU368039"/>
    </source>
</evidence>
<dbReference type="GO" id="GO:0005759">
    <property type="term" value="C:mitochondrial matrix"/>
    <property type="evidence" value="ECO:0007669"/>
    <property type="project" value="UniProtKB-SubCell"/>
</dbReference>
<dbReference type="AlphaFoldDB" id="A0A1E7FWG9"/>
<evidence type="ECO:0000256" key="5">
    <source>
        <dbReference type="ARBA" id="ARBA00023186"/>
    </source>
</evidence>
<dbReference type="InParanoid" id="A0A1E7FWG9"/>
<evidence type="ECO:0000256" key="7">
    <source>
        <dbReference type="SAM" id="MobiDB-lite"/>
    </source>
</evidence>
<comment type="subunit">
    <text evidence="6">Interacts with the iron-sulfur protein subunit within the SDH catalytic dimer.</text>
</comment>
<dbReference type="Pfam" id="PF13233">
    <property type="entry name" value="Complex1_LYR_2"/>
    <property type="match status" value="1"/>
</dbReference>
<dbReference type="GO" id="GO:0034553">
    <property type="term" value="P:mitochondrial respiratory chain complex II assembly"/>
    <property type="evidence" value="ECO:0007669"/>
    <property type="project" value="UniProtKB-UniRule"/>
</dbReference>
<reference evidence="8 9" key="1">
    <citation type="submission" date="2016-09" db="EMBL/GenBank/DDBJ databases">
        <title>Extensive genetic diversity and differential bi-allelic expression allows diatom success in the polar Southern Ocean.</title>
        <authorList>
            <consortium name="DOE Joint Genome Institute"/>
            <person name="Mock T."/>
            <person name="Otillar R.P."/>
            <person name="Strauss J."/>
            <person name="Dupont C."/>
            <person name="Frickenhaus S."/>
            <person name="Maumus F."/>
            <person name="Mcmullan M."/>
            <person name="Sanges R."/>
            <person name="Schmutz J."/>
            <person name="Toseland A."/>
            <person name="Valas R."/>
            <person name="Veluchamy A."/>
            <person name="Ward B.J."/>
            <person name="Allen A."/>
            <person name="Barry K."/>
            <person name="Falciatore A."/>
            <person name="Ferrante M."/>
            <person name="Fortunato A.E."/>
            <person name="Gloeckner G."/>
            <person name="Gruber A."/>
            <person name="Hipkin R."/>
            <person name="Janech M."/>
            <person name="Kroth P."/>
            <person name="Leese F."/>
            <person name="Lindquist E."/>
            <person name="Lyon B.R."/>
            <person name="Martin J."/>
            <person name="Mayer C."/>
            <person name="Parker M."/>
            <person name="Quesneville H."/>
            <person name="Raymond J."/>
            <person name="Uhlig C."/>
            <person name="Valentin K.U."/>
            <person name="Worden A.Z."/>
            <person name="Armbrust E.V."/>
            <person name="Bowler C."/>
            <person name="Green B."/>
            <person name="Moulton V."/>
            <person name="Van Oosterhout C."/>
            <person name="Grigoriev I."/>
        </authorList>
    </citation>
    <scope>NUCLEOTIDE SEQUENCE [LARGE SCALE GENOMIC DNA]</scope>
    <source>
        <strain evidence="8 9">CCMP1102</strain>
    </source>
</reference>
<keyword evidence="9" id="KW-1185">Reference proteome</keyword>
<comment type="subcellular location">
    <subcellularLocation>
        <location evidence="1 6">Mitochondrion matrix</location>
    </subcellularLocation>
</comment>
<keyword evidence="5 6" id="KW-0143">Chaperone</keyword>
<dbReference type="Proteomes" id="UP000095751">
    <property type="component" value="Unassembled WGS sequence"/>
</dbReference>
<dbReference type="EMBL" id="KV784353">
    <property type="protein sequence ID" value="OEU22475.1"/>
    <property type="molecule type" value="Genomic_DNA"/>
</dbReference>
<evidence type="ECO:0000256" key="4">
    <source>
        <dbReference type="ARBA" id="ARBA00023128"/>
    </source>
</evidence>
<feature type="region of interest" description="Disordered" evidence="7">
    <location>
        <begin position="105"/>
        <end position="124"/>
    </location>
</feature>
<dbReference type="PANTHER" id="PTHR13137">
    <property type="entry name" value="DC11 ACN9 HOMOLOG"/>
    <property type="match status" value="1"/>
</dbReference>
<comment type="function">
    <text evidence="6">Plays an essential role in the assembly of succinate dehydrogenase (SDH), an enzyme complex (also referred to as respiratory complex II) that is a component of both the tricarboxylic acid (TCA) cycle and the mitochondrial electron transport chain, and which couples the oxidation of succinate to fumarate with the reduction of ubiquinone (coenzyme Q) to ubiquinol. Promotes maturation of the iron-sulfur protein subunit of the SDH catalytic dimer, protecting it from the deleterious effects of oxidants. May act together with SDHAF1.</text>
</comment>
<sequence length="124" mass="14084">MATSRAKNSAVILYRSILRSHKDYLPNEMRALGDQYVKSEFNLFKKVTEEVQLKQFYTEWNGYLGHLTQTARTKKSISAGSLDETPNNNVAFGKHIAADVELSEEQTTQLQKLREETSKTGGQQ</sequence>
<evidence type="ECO:0000256" key="2">
    <source>
        <dbReference type="ARBA" id="ARBA00006020"/>
    </source>
</evidence>
<dbReference type="GO" id="GO:0006105">
    <property type="term" value="P:succinate metabolic process"/>
    <property type="evidence" value="ECO:0007669"/>
    <property type="project" value="TreeGrafter"/>
</dbReference>
<evidence type="ECO:0000313" key="8">
    <source>
        <dbReference type="EMBL" id="OEU22475.1"/>
    </source>
</evidence>
<proteinExistence type="inferred from homology"/>
<gene>
    <name evidence="8" type="ORF">FRACYDRAFT_232632</name>
</gene>
<evidence type="ECO:0000256" key="3">
    <source>
        <dbReference type="ARBA" id="ARBA00022946"/>
    </source>
</evidence>
<keyword evidence="3" id="KW-0809">Transit peptide</keyword>
<protein>
    <recommendedName>
        <fullName evidence="6">Succinate dehydrogenase assembly factor 3</fullName>
        <shortName evidence="6">SDH assembly factor 3</shortName>
        <shortName evidence="6">SDHAF3</shortName>
    </recommendedName>
</protein>
<comment type="similarity">
    <text evidence="2 6">Belongs to the complex I LYR family. SDHAF3 subfamily.</text>
</comment>
<accession>A0A1E7FWG9</accession>
<evidence type="ECO:0000313" key="9">
    <source>
        <dbReference type="Proteomes" id="UP000095751"/>
    </source>
</evidence>
<dbReference type="KEGG" id="fcy:FRACYDRAFT_232632"/>
<dbReference type="OrthoDB" id="278329at2759"/>
<name>A0A1E7FWG9_9STRA</name>
<keyword evidence="4 6" id="KW-0496">Mitochondrion</keyword>
<dbReference type="GO" id="GO:0005758">
    <property type="term" value="C:mitochondrial intermembrane space"/>
    <property type="evidence" value="ECO:0007669"/>
    <property type="project" value="TreeGrafter"/>
</dbReference>
<dbReference type="PANTHER" id="PTHR13137:SF6">
    <property type="entry name" value="SUCCINATE DEHYDROGENASE ASSEMBLY FACTOR 3, MITOCHONDRIAL"/>
    <property type="match status" value="1"/>
</dbReference>